<dbReference type="KEGG" id="dej:AWY79_17670"/>
<dbReference type="OrthoDB" id="981968at2"/>
<gene>
    <name evidence="1" type="ORF">AWY79_17670</name>
    <name evidence="2" type="ORF">EDC59_11125</name>
</gene>
<reference evidence="2 4" key="2">
    <citation type="submission" date="2019-03" db="EMBL/GenBank/DDBJ databases">
        <title>Genomic Encyclopedia of Type Strains, Phase IV (KMG-IV): sequencing the most valuable type-strain genomes for metagenomic binning, comparative biology and taxonomic classification.</title>
        <authorList>
            <person name="Goeker M."/>
        </authorList>
    </citation>
    <scope>NUCLEOTIDE SEQUENCE [LARGE SCALE GENOMIC DNA]</scope>
    <source>
        <strain evidence="2 4">DSM 101483</strain>
    </source>
</reference>
<dbReference type="AlphaFoldDB" id="A0A126QRV9"/>
<reference evidence="1 3" key="1">
    <citation type="journal article" date="2016" name="Front. Microbiol.">
        <title>Genome Sequence of the Piezophilic, Mesophilic Sulfate-Reducing Bacterium Desulfovibrio indicus J2T.</title>
        <authorList>
            <person name="Cao J."/>
            <person name="Maignien L."/>
            <person name="Shao Z."/>
            <person name="Alain K."/>
            <person name="Jebbar M."/>
        </authorList>
    </citation>
    <scope>NUCLEOTIDE SEQUENCE [LARGE SCALE GENOMIC DNA]</scope>
    <source>
        <strain evidence="1 3">J2</strain>
    </source>
</reference>
<keyword evidence="3" id="KW-1185">Reference proteome</keyword>
<accession>A0A126QRV9</accession>
<dbReference type="RefSeq" id="WP_066806752.1">
    <property type="nucleotide sequence ID" value="NZ_CP014206.1"/>
</dbReference>
<name>A0A126QRV9_9BACT</name>
<proteinExistence type="predicted"/>
<evidence type="ECO:0000313" key="4">
    <source>
        <dbReference type="Proteomes" id="UP000295506"/>
    </source>
</evidence>
<evidence type="ECO:0000313" key="1">
    <source>
        <dbReference type="EMBL" id="AMK12803.1"/>
    </source>
</evidence>
<dbReference type="EMBL" id="CP014206">
    <property type="protein sequence ID" value="AMK12803.1"/>
    <property type="molecule type" value="Genomic_DNA"/>
</dbReference>
<dbReference type="Proteomes" id="UP000055611">
    <property type="component" value="Chromosome"/>
</dbReference>
<evidence type="ECO:0000313" key="3">
    <source>
        <dbReference type="Proteomes" id="UP000055611"/>
    </source>
</evidence>
<protein>
    <submittedName>
        <fullName evidence="2">Uncharacterized protein</fullName>
    </submittedName>
</protein>
<organism evidence="2 4">
    <name type="scientific">Pseudodesulfovibrio indicus</name>
    <dbReference type="NCBI Taxonomy" id="1716143"/>
    <lineage>
        <taxon>Bacteria</taxon>
        <taxon>Pseudomonadati</taxon>
        <taxon>Thermodesulfobacteriota</taxon>
        <taxon>Desulfovibrionia</taxon>
        <taxon>Desulfovibrionales</taxon>
        <taxon>Desulfovibrionaceae</taxon>
    </lineage>
</organism>
<evidence type="ECO:0000313" key="2">
    <source>
        <dbReference type="EMBL" id="TDT86707.1"/>
    </source>
</evidence>
<sequence>MLDIFTPIIPEDKLHPNFKVLRAESNRYARNTISSWTEGFVDRDGKIIQEFQSTFNSSFWEFYLNASFNTLGFNIDYSYDRPDFLLDKGGRTYAVEATISNHPDGAAPEWEKGPIPKITADMWFQIINLSTIRLANAIFSKHKKFLNSYAKLDHVKNNPFILCVAPFEQPLFFEQADNAIRRVLYKFSAPLYIKDEDTGKVRVVGEEHIEKVVKHNDQIIDLGFFTNDKMKEISAIIFSNTATTTKAKALDSANHPTTLFHATRFQQGAWDTPYSIVGLGEEYHETLLDGLHIFLNPFAERPIDPDQFFSEEISLHTYDPVEELPLEFVNDGALLSHGCISFHSKETINDLKLQQKDLEFKDYSFEWEEDKLYPLTATVGTGMNNHLAHYCGWTIVVFQDSIDKDWGAFAKGEQVYTIQRFISLGDKKGMLSPHDFYDTKEAAFDEIKKLINEHVKLVSV</sequence>
<dbReference type="Proteomes" id="UP000295506">
    <property type="component" value="Unassembled WGS sequence"/>
</dbReference>
<dbReference type="EMBL" id="SOBK01000011">
    <property type="protein sequence ID" value="TDT86707.1"/>
    <property type="molecule type" value="Genomic_DNA"/>
</dbReference>